<dbReference type="InterPro" id="IPR027417">
    <property type="entry name" value="P-loop_NTPase"/>
</dbReference>
<dbReference type="PaxDb" id="4577-GRMZM2G003648_P01"/>
<keyword evidence="1" id="KW-0378">Hydrolase</keyword>
<dbReference type="SUPFAM" id="SSF52540">
    <property type="entry name" value="P-loop containing nucleoside triphosphate hydrolases"/>
    <property type="match status" value="1"/>
</dbReference>
<sequence>MDANVVQRCLEAGGRDFLFHHTSSPPSPTSASAAASSSILQSLPLHVSFDRGYYLLVKAIQELRARKDGHVVTVGIGGPTGSGKTSLAEKVASVLGCVVIVSMEDYRTAPGVDDGISDVNAVDFDALARNLQDLVKGKDTMVPLVDFQEKKRTGWRELRISSSGVVQYISNTCFYKFFNMSSNTSSSR</sequence>
<dbReference type="AlphaFoldDB" id="A0A1D6J515"/>
<dbReference type="EMBL" id="CM000786">
    <property type="protein sequence ID" value="AQK43029.1"/>
    <property type="molecule type" value="Genomic_DNA"/>
</dbReference>
<dbReference type="eggNOG" id="KOG4203">
    <property type="taxonomic scope" value="Eukaryota"/>
</dbReference>
<evidence type="ECO:0000313" key="1">
    <source>
        <dbReference type="EMBL" id="AQK43029.1"/>
    </source>
</evidence>
<dbReference type="Gene3D" id="3.40.50.300">
    <property type="entry name" value="P-loop containing nucleotide triphosphate hydrolases"/>
    <property type="match status" value="1"/>
</dbReference>
<protein>
    <submittedName>
        <fullName evidence="1">p-loop containing nucleoside triphosphate hydrolase superfamily protein</fullName>
    </submittedName>
</protein>
<dbReference type="PANTHER" id="PTHR10285">
    <property type="entry name" value="URIDINE KINASE"/>
    <property type="match status" value="1"/>
</dbReference>
<name>A0A1D6J515_MAIZE</name>
<dbReference type="SMR" id="A0A1D6J515"/>
<dbReference type="OMA" id="AWIPCLI"/>
<dbReference type="ExpressionAtlas" id="A0A1D6J515">
    <property type="expression patterns" value="baseline and differential"/>
</dbReference>
<gene>
    <name evidence="1" type="ORF">ZEAMMB73_Zm00001d025124</name>
</gene>
<accession>A0A1D6J515</accession>
<reference evidence="1" key="1">
    <citation type="submission" date="2015-12" db="EMBL/GenBank/DDBJ databases">
        <title>Update maize B73 reference genome by single molecule sequencing technologies.</title>
        <authorList>
            <consortium name="Maize Genome Sequencing Project"/>
            <person name="Ware D."/>
        </authorList>
    </citation>
    <scope>NUCLEOTIDE SEQUENCE</scope>
    <source>
        <tissue evidence="1">Seedling</tissue>
    </source>
</reference>
<proteinExistence type="predicted"/>
<organism evidence="1">
    <name type="scientific">Zea mays</name>
    <name type="common">Maize</name>
    <dbReference type="NCBI Taxonomy" id="4577"/>
    <lineage>
        <taxon>Eukaryota</taxon>
        <taxon>Viridiplantae</taxon>
        <taxon>Streptophyta</taxon>
        <taxon>Embryophyta</taxon>
        <taxon>Tracheophyta</taxon>
        <taxon>Spermatophyta</taxon>
        <taxon>Magnoliopsida</taxon>
        <taxon>Liliopsida</taxon>
        <taxon>Poales</taxon>
        <taxon>Poaceae</taxon>
        <taxon>PACMAD clade</taxon>
        <taxon>Panicoideae</taxon>
        <taxon>Andropogonodae</taxon>
        <taxon>Andropogoneae</taxon>
        <taxon>Tripsacinae</taxon>
        <taxon>Zea</taxon>
    </lineage>
</organism>
<dbReference type="STRING" id="4577.A0A1D6J515"/>
<dbReference type="InParanoid" id="A0A1D6J515"/>
<dbReference type="GO" id="GO:0016787">
    <property type="term" value="F:hydrolase activity"/>
    <property type="evidence" value="ECO:0007669"/>
    <property type="project" value="UniProtKB-KW"/>
</dbReference>